<name>A0A226E0K7_FOLCA</name>
<dbReference type="Proteomes" id="UP000198287">
    <property type="component" value="Unassembled WGS sequence"/>
</dbReference>
<gene>
    <name evidence="4" type="ORF">Fcan01_14696</name>
</gene>
<evidence type="ECO:0000256" key="1">
    <source>
        <dbReference type="ARBA" id="ARBA00011069"/>
    </source>
</evidence>
<feature type="region of interest" description="Disordered" evidence="3">
    <location>
        <begin position="1"/>
        <end position="24"/>
    </location>
</feature>
<accession>A0A226E0K7</accession>
<dbReference type="PANTHER" id="PTHR31809">
    <property type="entry name" value="BUD13 HOMOLOG"/>
    <property type="match status" value="1"/>
</dbReference>
<dbReference type="GO" id="GO:0003723">
    <property type="term" value="F:RNA binding"/>
    <property type="evidence" value="ECO:0007669"/>
    <property type="project" value="TreeGrafter"/>
</dbReference>
<dbReference type="InterPro" id="IPR018609">
    <property type="entry name" value="Bud13"/>
</dbReference>
<keyword evidence="5" id="KW-1185">Reference proteome</keyword>
<dbReference type="GO" id="GO:0005684">
    <property type="term" value="C:U2-type spliceosomal complex"/>
    <property type="evidence" value="ECO:0007669"/>
    <property type="project" value="TreeGrafter"/>
</dbReference>
<comment type="caution">
    <text evidence="4">The sequence shown here is derived from an EMBL/GenBank/DDBJ whole genome shotgun (WGS) entry which is preliminary data.</text>
</comment>
<organism evidence="4 5">
    <name type="scientific">Folsomia candida</name>
    <name type="common">Springtail</name>
    <dbReference type="NCBI Taxonomy" id="158441"/>
    <lineage>
        <taxon>Eukaryota</taxon>
        <taxon>Metazoa</taxon>
        <taxon>Ecdysozoa</taxon>
        <taxon>Arthropoda</taxon>
        <taxon>Hexapoda</taxon>
        <taxon>Collembola</taxon>
        <taxon>Entomobryomorpha</taxon>
        <taxon>Isotomoidea</taxon>
        <taxon>Isotomidae</taxon>
        <taxon>Proisotominae</taxon>
        <taxon>Folsomia</taxon>
    </lineage>
</organism>
<evidence type="ECO:0000256" key="2">
    <source>
        <dbReference type="ARBA" id="ARBA00014454"/>
    </source>
</evidence>
<dbReference type="GO" id="GO:0000398">
    <property type="term" value="P:mRNA splicing, via spliceosome"/>
    <property type="evidence" value="ECO:0007669"/>
    <property type="project" value="TreeGrafter"/>
</dbReference>
<proteinExistence type="inferred from homology"/>
<feature type="region of interest" description="Disordered" evidence="3">
    <location>
        <begin position="349"/>
        <end position="401"/>
    </location>
</feature>
<dbReference type="STRING" id="158441.A0A226E0K7"/>
<dbReference type="PANTHER" id="PTHR31809:SF0">
    <property type="entry name" value="BUD13 HOMOLOG"/>
    <property type="match status" value="1"/>
</dbReference>
<evidence type="ECO:0000256" key="3">
    <source>
        <dbReference type="SAM" id="MobiDB-lite"/>
    </source>
</evidence>
<dbReference type="EMBL" id="LNIX01000009">
    <property type="protein sequence ID" value="OXA50481.1"/>
    <property type="molecule type" value="Genomic_DNA"/>
</dbReference>
<dbReference type="OrthoDB" id="6022at2759"/>
<dbReference type="GO" id="GO:0070274">
    <property type="term" value="C:RES complex"/>
    <property type="evidence" value="ECO:0007669"/>
    <property type="project" value="TreeGrafter"/>
</dbReference>
<dbReference type="AlphaFoldDB" id="A0A226E0K7"/>
<feature type="compositionally biased region" description="Basic residues" evidence="3">
    <location>
        <begin position="12"/>
        <end position="24"/>
    </location>
</feature>
<feature type="compositionally biased region" description="Basic and acidic residues" evidence="3">
    <location>
        <begin position="115"/>
        <end position="129"/>
    </location>
</feature>
<dbReference type="OMA" id="FEAEFQF"/>
<reference evidence="4 5" key="1">
    <citation type="submission" date="2015-12" db="EMBL/GenBank/DDBJ databases">
        <title>The genome of Folsomia candida.</title>
        <authorList>
            <person name="Faddeeva A."/>
            <person name="Derks M.F."/>
            <person name="Anvar Y."/>
            <person name="Smit S."/>
            <person name="Van Straalen N."/>
            <person name="Roelofs D."/>
        </authorList>
    </citation>
    <scope>NUCLEOTIDE SEQUENCE [LARGE SCALE GENOMIC DNA]</scope>
    <source>
        <strain evidence="4 5">VU population</strain>
        <tissue evidence="4">Whole body</tissue>
    </source>
</reference>
<evidence type="ECO:0000313" key="5">
    <source>
        <dbReference type="Proteomes" id="UP000198287"/>
    </source>
</evidence>
<sequence>MSSILDKYLSRDKKKKRRPKDGVKVRKFKGGGLRIVDEDGFGLSDQKIDISDDDETAEELPQIAAVVDERPREAQLVEEMKQGKWKQLEIVGVRRHDSSGSDDDNQHTVVSKRRHDSDYSDNSPRHDSDGDISPPRQRRRNDSDGDISPPRQRRRHDSGDLSPPRRQHSQNNSNRRRHQDDDLSPPRNSSHGSSRDSNRGSTSNSNNSRSRPIALPEIIEGPKNSLPSTTLDGKKAGLQRASDLRNEMVDYRKREDEMFSNLDDEVSGRNAVTKLRDRNTGRERDLAAELAKKEEEDKVAAEKKLLYQKWGKGLKQVEEQATRVNEALHEVSKPLARYADDQDLDEYLKKQDRDGDPMLKFLSSKKRGGGHNSGKPAYQGPPPMPNRFAIPPGHRWDGVDRSGGYEKEWFSRINAKKALEEEAYKWSVEDL</sequence>
<dbReference type="InterPro" id="IPR051112">
    <property type="entry name" value="CWC26_splicing_factor"/>
</dbReference>
<feature type="compositionally biased region" description="Low complexity" evidence="3">
    <location>
        <begin position="199"/>
        <end position="211"/>
    </location>
</feature>
<evidence type="ECO:0000313" key="4">
    <source>
        <dbReference type="EMBL" id="OXA50481.1"/>
    </source>
</evidence>
<comment type="similarity">
    <text evidence="1">Belongs to the CWC26 family.</text>
</comment>
<feature type="region of interest" description="Disordered" evidence="3">
    <location>
        <begin position="92"/>
        <end position="241"/>
    </location>
</feature>
<protein>
    <recommendedName>
        <fullName evidence="2">BUD13 homolog</fullName>
    </recommendedName>
</protein>
<dbReference type="Pfam" id="PF09736">
    <property type="entry name" value="Bud13"/>
    <property type="match status" value="1"/>
</dbReference>